<dbReference type="InterPro" id="IPR011761">
    <property type="entry name" value="ATP-grasp"/>
</dbReference>
<dbReference type="AlphaFoldDB" id="A0A7X2YYY0"/>
<name>A0A7X2YYY0_9BACL</name>
<keyword evidence="1" id="KW-0067">ATP-binding</keyword>
<dbReference type="RefSeq" id="WP_155609810.1">
    <property type="nucleotide sequence ID" value="NZ_WNZW01000001.1"/>
</dbReference>
<dbReference type="InterPro" id="IPR026838">
    <property type="entry name" value="YheC/D"/>
</dbReference>
<evidence type="ECO:0000256" key="1">
    <source>
        <dbReference type="PROSITE-ProRule" id="PRU00409"/>
    </source>
</evidence>
<evidence type="ECO:0000313" key="3">
    <source>
        <dbReference type="EMBL" id="MUG44422.1"/>
    </source>
</evidence>
<dbReference type="PROSITE" id="PS50975">
    <property type="entry name" value="ATP_GRASP"/>
    <property type="match status" value="1"/>
</dbReference>
<dbReference type="OrthoDB" id="7869153at2"/>
<feature type="domain" description="ATP-grasp" evidence="2">
    <location>
        <begin position="17"/>
        <end position="244"/>
    </location>
</feature>
<dbReference type="Proteomes" id="UP000447876">
    <property type="component" value="Unassembled WGS sequence"/>
</dbReference>
<dbReference type="GO" id="GO:0046872">
    <property type="term" value="F:metal ion binding"/>
    <property type="evidence" value="ECO:0007669"/>
    <property type="project" value="InterPro"/>
</dbReference>
<evidence type="ECO:0000313" key="4">
    <source>
        <dbReference type="Proteomes" id="UP000447876"/>
    </source>
</evidence>
<sequence length="261" mass="30392">MRFRKKDKWTKDVIMRKEKMLRKHMPPTRIATKEQLHDMLLKHGMVYVKPDGGTQGKGVMRVELSKVGKRRYIYQVGERRREFATYDRAYEAISKEMKGKRHVVQKGVWLLKHKGRPFDIRLMIQRRPGGGFETTGTFSRVAHPRKIVTNGSQGGTIYATDDVLRQYAGTAKRKELYRRMDDLAQRTMKRLRGSFPSIKELGLDYAIDSSLKPWILEVNTKPDAAPFMLLKDQSIVRRIVRYGKAYGKTYKLVCKKAKRGI</sequence>
<dbReference type="GO" id="GO:0005524">
    <property type="term" value="F:ATP binding"/>
    <property type="evidence" value="ECO:0007669"/>
    <property type="project" value="UniProtKB-UniRule"/>
</dbReference>
<reference evidence="3 4" key="1">
    <citation type="submission" date="2019-11" db="EMBL/GenBank/DDBJ databases">
        <title>Draft genome sequences of five Paenibacillus species of dairy origin.</title>
        <authorList>
            <person name="Olajide A.M."/>
            <person name="Chen S."/>
            <person name="Lapointe G."/>
        </authorList>
    </citation>
    <scope>NUCLEOTIDE SEQUENCE [LARGE SCALE GENOMIC DNA]</scope>
    <source>
        <strain evidence="3 4">12CR55</strain>
    </source>
</reference>
<dbReference type="EMBL" id="WNZW01000001">
    <property type="protein sequence ID" value="MUG44422.1"/>
    <property type="molecule type" value="Genomic_DNA"/>
</dbReference>
<dbReference type="Pfam" id="PF14398">
    <property type="entry name" value="ATPgrasp_YheCD"/>
    <property type="match status" value="1"/>
</dbReference>
<dbReference type="SUPFAM" id="SSF56059">
    <property type="entry name" value="Glutathione synthetase ATP-binding domain-like"/>
    <property type="match status" value="1"/>
</dbReference>
<organism evidence="3 4">
    <name type="scientific">Paenibacillus woosongensis</name>
    <dbReference type="NCBI Taxonomy" id="307580"/>
    <lineage>
        <taxon>Bacteria</taxon>
        <taxon>Bacillati</taxon>
        <taxon>Bacillota</taxon>
        <taxon>Bacilli</taxon>
        <taxon>Bacillales</taxon>
        <taxon>Paenibacillaceae</taxon>
        <taxon>Paenibacillus</taxon>
    </lineage>
</organism>
<accession>A0A7X2YYY0</accession>
<evidence type="ECO:0000259" key="2">
    <source>
        <dbReference type="PROSITE" id="PS50975"/>
    </source>
</evidence>
<dbReference type="Gene3D" id="3.30.470.20">
    <property type="entry name" value="ATP-grasp fold, B domain"/>
    <property type="match status" value="1"/>
</dbReference>
<protein>
    <recommendedName>
        <fullName evidence="2">ATP-grasp domain-containing protein</fullName>
    </recommendedName>
</protein>
<comment type="caution">
    <text evidence="3">The sequence shown here is derived from an EMBL/GenBank/DDBJ whole genome shotgun (WGS) entry which is preliminary data.</text>
</comment>
<proteinExistence type="predicted"/>
<gene>
    <name evidence="3" type="ORF">GNP95_05345</name>
</gene>
<keyword evidence="1" id="KW-0547">Nucleotide-binding</keyword>